<dbReference type="EMBL" id="UINC01151028">
    <property type="protein sequence ID" value="SVD44397.1"/>
    <property type="molecule type" value="Genomic_DNA"/>
</dbReference>
<keyword evidence="5 7" id="KW-0472">Membrane</keyword>
<evidence type="ECO:0000256" key="1">
    <source>
        <dbReference type="ARBA" id="ARBA00004236"/>
    </source>
</evidence>
<sequence>MDPTLLTSLIVSCIAISVIFIVLMILIYTIKVLVHLVPYEEQPASKITTNPRPQTAITSATSPSIIPAIT</sequence>
<accession>A0A382VD80</accession>
<dbReference type="GO" id="GO:0036376">
    <property type="term" value="P:sodium ion export across plasma membrane"/>
    <property type="evidence" value="ECO:0007669"/>
    <property type="project" value="InterPro"/>
</dbReference>
<evidence type="ECO:0008006" key="9">
    <source>
        <dbReference type="Google" id="ProtNLM"/>
    </source>
</evidence>
<dbReference type="GO" id="GO:0015081">
    <property type="term" value="F:sodium ion transmembrane transporter activity"/>
    <property type="evidence" value="ECO:0007669"/>
    <property type="project" value="InterPro"/>
</dbReference>
<keyword evidence="3 7" id="KW-0812">Transmembrane</keyword>
<dbReference type="Pfam" id="PF04277">
    <property type="entry name" value="OAD_gamma"/>
    <property type="match status" value="1"/>
</dbReference>
<keyword evidence="2" id="KW-1003">Cell membrane</keyword>
<evidence type="ECO:0000256" key="4">
    <source>
        <dbReference type="ARBA" id="ARBA00022989"/>
    </source>
</evidence>
<feature type="compositionally biased region" description="Polar residues" evidence="6">
    <location>
        <begin position="46"/>
        <end position="64"/>
    </location>
</feature>
<comment type="subcellular location">
    <subcellularLocation>
        <location evidence="1">Cell membrane</location>
    </subcellularLocation>
</comment>
<feature type="transmembrane region" description="Helical" evidence="7">
    <location>
        <begin position="6"/>
        <end position="28"/>
    </location>
</feature>
<gene>
    <name evidence="8" type="ORF">METZ01_LOCUS397251</name>
</gene>
<evidence type="ECO:0000256" key="3">
    <source>
        <dbReference type="ARBA" id="ARBA00022692"/>
    </source>
</evidence>
<evidence type="ECO:0000313" key="8">
    <source>
        <dbReference type="EMBL" id="SVD44397.1"/>
    </source>
</evidence>
<dbReference type="InterPro" id="IPR005899">
    <property type="entry name" value="Na_pump_deCOase"/>
</dbReference>
<feature type="non-terminal residue" evidence="8">
    <location>
        <position position="70"/>
    </location>
</feature>
<organism evidence="8">
    <name type="scientific">marine metagenome</name>
    <dbReference type="NCBI Taxonomy" id="408172"/>
    <lineage>
        <taxon>unclassified sequences</taxon>
        <taxon>metagenomes</taxon>
        <taxon>ecological metagenomes</taxon>
    </lineage>
</organism>
<evidence type="ECO:0000256" key="7">
    <source>
        <dbReference type="SAM" id="Phobius"/>
    </source>
</evidence>
<feature type="region of interest" description="Disordered" evidence="6">
    <location>
        <begin position="46"/>
        <end position="70"/>
    </location>
</feature>
<reference evidence="8" key="1">
    <citation type="submission" date="2018-05" db="EMBL/GenBank/DDBJ databases">
        <authorList>
            <person name="Lanie J.A."/>
            <person name="Ng W.-L."/>
            <person name="Kazmierczak K.M."/>
            <person name="Andrzejewski T.M."/>
            <person name="Davidsen T.M."/>
            <person name="Wayne K.J."/>
            <person name="Tettelin H."/>
            <person name="Glass J.I."/>
            <person name="Rusch D."/>
            <person name="Podicherti R."/>
            <person name="Tsui H.-C.T."/>
            <person name="Winkler M.E."/>
        </authorList>
    </citation>
    <scope>NUCLEOTIDE SEQUENCE</scope>
</reference>
<protein>
    <recommendedName>
        <fullName evidence="9">Oxaloacetate decarboxylase gamma chain</fullName>
    </recommendedName>
</protein>
<proteinExistence type="predicted"/>
<evidence type="ECO:0000256" key="2">
    <source>
        <dbReference type="ARBA" id="ARBA00022475"/>
    </source>
</evidence>
<evidence type="ECO:0000256" key="5">
    <source>
        <dbReference type="ARBA" id="ARBA00023136"/>
    </source>
</evidence>
<dbReference type="AlphaFoldDB" id="A0A382VD80"/>
<name>A0A382VD80_9ZZZZ</name>
<dbReference type="GO" id="GO:0005886">
    <property type="term" value="C:plasma membrane"/>
    <property type="evidence" value="ECO:0007669"/>
    <property type="project" value="UniProtKB-SubCell"/>
</dbReference>
<evidence type="ECO:0000256" key="6">
    <source>
        <dbReference type="SAM" id="MobiDB-lite"/>
    </source>
</evidence>
<keyword evidence="4 7" id="KW-1133">Transmembrane helix</keyword>